<reference evidence="3 4" key="1">
    <citation type="journal article" date="2019" name="Genome Biol. Evol.">
        <title>Insights into the evolution of the New World diploid cottons (Gossypium, subgenus Houzingenia) based on genome sequencing.</title>
        <authorList>
            <person name="Grover C.E."/>
            <person name="Arick M.A. 2nd"/>
            <person name="Thrash A."/>
            <person name="Conover J.L."/>
            <person name="Sanders W.S."/>
            <person name="Peterson D.G."/>
            <person name="Frelichowski J.E."/>
            <person name="Scheffler J.A."/>
            <person name="Scheffler B.E."/>
            <person name="Wendel J.F."/>
        </authorList>
    </citation>
    <scope>NUCLEOTIDE SEQUENCE [LARGE SCALE GENOMIC DNA]</scope>
    <source>
        <strain evidence="3">157</strain>
        <tissue evidence="3">Leaf</tissue>
    </source>
</reference>
<dbReference type="PANTHER" id="PTHR46122">
    <property type="entry name" value="GALACTOSE OXIDASE/KELCH REPEAT PROTEIN-RELATED"/>
    <property type="match status" value="1"/>
</dbReference>
<evidence type="ECO:0000256" key="2">
    <source>
        <dbReference type="ARBA" id="ARBA00022737"/>
    </source>
</evidence>
<proteinExistence type="predicted"/>
<gene>
    <name evidence="3" type="ORF">Golob_028026</name>
</gene>
<accession>A0A7J8ND43</accession>
<dbReference type="PANTHER" id="PTHR46122:SF2">
    <property type="entry name" value="F-BOX_KELCH-REPEAT PROTEIN SKIP11"/>
    <property type="match status" value="1"/>
</dbReference>
<evidence type="ECO:0000313" key="4">
    <source>
        <dbReference type="Proteomes" id="UP000593572"/>
    </source>
</evidence>
<dbReference type="AlphaFoldDB" id="A0A7J8ND43"/>
<dbReference type="GO" id="GO:0005634">
    <property type="term" value="C:nucleus"/>
    <property type="evidence" value="ECO:0007669"/>
    <property type="project" value="TreeGrafter"/>
</dbReference>
<dbReference type="EMBL" id="JABEZX010000181">
    <property type="protein sequence ID" value="MBA0574754.1"/>
    <property type="molecule type" value="Genomic_DNA"/>
</dbReference>
<dbReference type="InterPro" id="IPR052439">
    <property type="entry name" value="F-box/Kelch-repeat"/>
</dbReference>
<keyword evidence="4" id="KW-1185">Reference proteome</keyword>
<keyword evidence="1" id="KW-0880">Kelch repeat</keyword>
<evidence type="ECO:0000313" key="3">
    <source>
        <dbReference type="EMBL" id="MBA0574754.1"/>
    </source>
</evidence>
<protein>
    <submittedName>
        <fullName evidence="3">Uncharacterized protein</fullName>
    </submittedName>
</protein>
<dbReference type="Proteomes" id="UP000593572">
    <property type="component" value="Unassembled WGS sequence"/>
</dbReference>
<comment type="caution">
    <text evidence="3">The sequence shown here is derived from an EMBL/GenBank/DDBJ whole genome shotgun (WGS) entry which is preliminary data.</text>
</comment>
<evidence type="ECO:0000256" key="1">
    <source>
        <dbReference type="ARBA" id="ARBA00022441"/>
    </source>
</evidence>
<keyword evidence="2" id="KW-0677">Repeat</keyword>
<name>A0A7J8ND43_9ROSI</name>
<organism evidence="3 4">
    <name type="scientific">Gossypium lobatum</name>
    <dbReference type="NCBI Taxonomy" id="34289"/>
    <lineage>
        <taxon>Eukaryota</taxon>
        <taxon>Viridiplantae</taxon>
        <taxon>Streptophyta</taxon>
        <taxon>Embryophyta</taxon>
        <taxon>Tracheophyta</taxon>
        <taxon>Spermatophyta</taxon>
        <taxon>Magnoliopsida</taxon>
        <taxon>eudicotyledons</taxon>
        <taxon>Gunneridae</taxon>
        <taxon>Pentapetalae</taxon>
        <taxon>rosids</taxon>
        <taxon>malvids</taxon>
        <taxon>Malvales</taxon>
        <taxon>Malvaceae</taxon>
        <taxon>Malvoideae</taxon>
        <taxon>Gossypium</taxon>
    </lineage>
</organism>
<sequence length="71" mass="7435">MSPGRSGAAGEAEIPVAVGAPHHVAVVNDELYAAVYVDMEVKKACGDRLIVIGGRRTSGDGFIELNSWVPK</sequence>